<keyword evidence="1" id="KW-1133">Transmembrane helix</keyword>
<gene>
    <name evidence="2" type="ORF">FHW16_002843</name>
</gene>
<keyword evidence="1" id="KW-0472">Membrane</keyword>
<comment type="caution">
    <text evidence="2">The sequence shown here is derived from an EMBL/GenBank/DDBJ whole genome shotgun (WGS) entry which is preliminary data.</text>
</comment>
<accession>A0A839ELN7</accession>
<dbReference type="EMBL" id="JACGXN010000003">
    <property type="protein sequence ID" value="MBA8879125.1"/>
    <property type="molecule type" value="Genomic_DNA"/>
</dbReference>
<proteinExistence type="predicted"/>
<organism evidence="2 3">
    <name type="scientific">Phyllobacterium myrsinacearum</name>
    <dbReference type="NCBI Taxonomy" id="28101"/>
    <lineage>
        <taxon>Bacteria</taxon>
        <taxon>Pseudomonadati</taxon>
        <taxon>Pseudomonadota</taxon>
        <taxon>Alphaproteobacteria</taxon>
        <taxon>Hyphomicrobiales</taxon>
        <taxon>Phyllobacteriaceae</taxon>
        <taxon>Phyllobacterium</taxon>
    </lineage>
</organism>
<evidence type="ECO:0000313" key="2">
    <source>
        <dbReference type="EMBL" id="MBA8879125.1"/>
    </source>
</evidence>
<keyword evidence="3" id="KW-1185">Reference proteome</keyword>
<dbReference type="AlphaFoldDB" id="A0A839ELN7"/>
<keyword evidence="1" id="KW-0812">Transmembrane</keyword>
<dbReference type="Proteomes" id="UP000549052">
    <property type="component" value="Unassembled WGS sequence"/>
</dbReference>
<sequence>MRLFFTAGGLGVWTLLVYAIYWVSDGAIGLGVANTGSIVETGRQVAGNEAGRYLENMNVDEFTQKGLSLLQGIIGPLFAIVWMIGAALLVSIPWLVSRFAGFFNAQRSK</sequence>
<protein>
    <submittedName>
        <fullName evidence="2">Uncharacterized protein</fullName>
    </submittedName>
</protein>
<name>A0A839ELN7_9HYPH</name>
<reference evidence="2 3" key="1">
    <citation type="submission" date="2020-07" db="EMBL/GenBank/DDBJ databases">
        <title>Genomic Encyclopedia of Type Strains, Phase IV (KMG-V): Genome sequencing to study the core and pangenomes of soil and plant-associated prokaryotes.</title>
        <authorList>
            <person name="Whitman W."/>
        </authorList>
    </citation>
    <scope>NUCLEOTIDE SEQUENCE [LARGE SCALE GENOMIC DNA]</scope>
    <source>
        <strain evidence="2 3">AN3</strain>
    </source>
</reference>
<evidence type="ECO:0000256" key="1">
    <source>
        <dbReference type="SAM" id="Phobius"/>
    </source>
</evidence>
<evidence type="ECO:0000313" key="3">
    <source>
        <dbReference type="Proteomes" id="UP000549052"/>
    </source>
</evidence>
<dbReference type="RefSeq" id="WP_182549781.1">
    <property type="nucleotide sequence ID" value="NZ_JACGXN010000003.1"/>
</dbReference>
<feature type="transmembrane region" description="Helical" evidence="1">
    <location>
        <begin position="73"/>
        <end position="96"/>
    </location>
</feature>